<dbReference type="Gene3D" id="3.80.10.10">
    <property type="entry name" value="Ribonuclease Inhibitor"/>
    <property type="match status" value="1"/>
</dbReference>
<dbReference type="NCBIfam" id="TIGR04183">
    <property type="entry name" value="Por_Secre_tail"/>
    <property type="match status" value="1"/>
</dbReference>
<feature type="domain" description="Secretion system C-terminal sorting" evidence="2">
    <location>
        <begin position="231"/>
        <end position="299"/>
    </location>
</feature>
<evidence type="ECO:0000313" key="3">
    <source>
        <dbReference type="EMBL" id="SDZ77371.1"/>
    </source>
</evidence>
<organism evidence="3 4">
    <name type="scientific">Psychroflexus halocasei</name>
    <dbReference type="NCBI Taxonomy" id="908615"/>
    <lineage>
        <taxon>Bacteria</taxon>
        <taxon>Pseudomonadati</taxon>
        <taxon>Bacteroidota</taxon>
        <taxon>Flavobacteriia</taxon>
        <taxon>Flavobacteriales</taxon>
        <taxon>Flavobacteriaceae</taxon>
        <taxon>Psychroflexus</taxon>
    </lineage>
</organism>
<gene>
    <name evidence="3" type="ORF">SAMN05421540_101245</name>
</gene>
<sequence length="301" mass="33345">MKNVFYVLLLLNFLGYSQITSIPDSEFEQALIDLNIDSDGIINGQVLTSDIENVEDLNLALNSGSYAITDLTGLQDFAQLKNLRIDNLYLSNNDLSLDLTANTMLESLIMLGGDDAFTHDIEIIDLSENPNISLIQTTGIWSLKQLNLKTGTTDVSNLDINISIAPNNLQGDSHENLNDSQFCIKVSDEAAATAGTGVYSSWNITAINNPYLFSETCALNTIEFNQELVSIYPNPANDILNIEAKNVKFTSIKVFSFQGQLVKVFNNLDMKTLDVSDLKKGLYYIALKSDRGDMIKKFIKE</sequence>
<reference evidence="3 4" key="1">
    <citation type="submission" date="2016-10" db="EMBL/GenBank/DDBJ databases">
        <authorList>
            <person name="de Groot N.N."/>
        </authorList>
    </citation>
    <scope>NUCLEOTIDE SEQUENCE [LARGE SCALE GENOMIC DNA]</scope>
    <source>
        <strain evidence="3 4">DSM 23581</strain>
    </source>
</reference>
<dbReference type="AlphaFoldDB" id="A0A1H3VRR6"/>
<keyword evidence="1" id="KW-0732">Signal</keyword>
<keyword evidence="4" id="KW-1185">Reference proteome</keyword>
<dbReference type="STRING" id="908615.SAMN05421540_101245"/>
<name>A0A1H3VRR6_9FLAO</name>
<evidence type="ECO:0000256" key="1">
    <source>
        <dbReference type="ARBA" id="ARBA00022729"/>
    </source>
</evidence>
<accession>A0A1H3VRR6</accession>
<dbReference type="EMBL" id="FNQF01000001">
    <property type="protein sequence ID" value="SDZ77371.1"/>
    <property type="molecule type" value="Genomic_DNA"/>
</dbReference>
<proteinExistence type="predicted"/>
<dbReference type="InterPro" id="IPR032675">
    <property type="entry name" value="LRR_dom_sf"/>
</dbReference>
<dbReference type="RefSeq" id="WP_093238270.1">
    <property type="nucleotide sequence ID" value="NZ_FNQF01000001.1"/>
</dbReference>
<dbReference type="Pfam" id="PF18962">
    <property type="entry name" value="Por_Secre_tail"/>
    <property type="match status" value="1"/>
</dbReference>
<dbReference type="InterPro" id="IPR026444">
    <property type="entry name" value="Secre_tail"/>
</dbReference>
<evidence type="ECO:0000259" key="2">
    <source>
        <dbReference type="Pfam" id="PF18962"/>
    </source>
</evidence>
<protein>
    <submittedName>
        <fullName evidence="3">Por secretion system C-terminal sorting domain-containing protein</fullName>
    </submittedName>
</protein>
<dbReference type="Proteomes" id="UP000198820">
    <property type="component" value="Unassembled WGS sequence"/>
</dbReference>
<evidence type="ECO:0000313" key="4">
    <source>
        <dbReference type="Proteomes" id="UP000198820"/>
    </source>
</evidence>